<evidence type="ECO:0000313" key="21">
    <source>
        <dbReference type="EMBL" id="GEM77121.1"/>
    </source>
</evidence>
<evidence type="ECO:0000256" key="2">
    <source>
        <dbReference type="ARBA" id="ARBA00001946"/>
    </source>
</evidence>
<dbReference type="InterPro" id="IPR015867">
    <property type="entry name" value="N-reg_PII/ATP_PRibTrfase_C"/>
</dbReference>
<evidence type="ECO:0000256" key="3">
    <source>
        <dbReference type="ARBA" id="ARBA00004496"/>
    </source>
</evidence>
<comment type="function">
    <text evidence="17 18">Catalyzes the condensation of ATP and 5-phosphoribose 1-diphosphate to form N'-(5'-phosphoribosyl)-ATP (PR-ATP). Has a crucial role in the pathway because the rate of histidine biosynthesis seems to be controlled primarily by regulation of HisG enzymatic activity.</text>
</comment>
<evidence type="ECO:0000256" key="16">
    <source>
        <dbReference type="ARBA" id="ARBA00023102"/>
    </source>
</evidence>
<evidence type="ECO:0000256" key="12">
    <source>
        <dbReference type="ARBA" id="ARBA00022723"/>
    </source>
</evidence>
<proteinExistence type="inferred from homology"/>
<dbReference type="InterPro" id="IPR013820">
    <property type="entry name" value="ATP_PRibTrfase_cat"/>
</dbReference>
<dbReference type="OrthoDB" id="9801867at2"/>
<comment type="caution">
    <text evidence="21">The sequence shown here is derived from an EMBL/GenBank/DDBJ whole genome shotgun (WGS) entry which is preliminary data.</text>
</comment>
<keyword evidence="10 18" id="KW-0328">Glycosyltransferase</keyword>
<evidence type="ECO:0000256" key="11">
    <source>
        <dbReference type="ARBA" id="ARBA00022679"/>
    </source>
</evidence>
<dbReference type="PROSITE" id="PS01316">
    <property type="entry name" value="ATP_P_PHORIBOSYLTR"/>
    <property type="match status" value="1"/>
</dbReference>
<comment type="catalytic activity">
    <reaction evidence="1 18">
        <text>1-(5-phospho-beta-D-ribosyl)-ATP + diphosphate = 5-phospho-alpha-D-ribose 1-diphosphate + ATP</text>
        <dbReference type="Rhea" id="RHEA:18473"/>
        <dbReference type="ChEBI" id="CHEBI:30616"/>
        <dbReference type="ChEBI" id="CHEBI:33019"/>
        <dbReference type="ChEBI" id="CHEBI:58017"/>
        <dbReference type="ChEBI" id="CHEBI:73183"/>
        <dbReference type="EC" id="2.4.2.17"/>
    </reaction>
</comment>
<dbReference type="EC" id="2.4.2.17" evidence="6 18"/>
<keyword evidence="22" id="KW-1185">Reference proteome</keyword>
<keyword evidence="12 18" id="KW-0479">Metal-binding</keyword>
<gene>
    <name evidence="18 21" type="primary">hisG</name>
    <name evidence="21" type="ORF">VSA01S_32330</name>
</gene>
<dbReference type="FunFam" id="3.30.70.120:FF:000002">
    <property type="entry name" value="ATP phosphoribosyltransferase"/>
    <property type="match status" value="1"/>
</dbReference>
<dbReference type="InterPro" id="IPR011322">
    <property type="entry name" value="N-reg_PII-like_a/b"/>
</dbReference>
<dbReference type="Pfam" id="PF01634">
    <property type="entry name" value="HisG"/>
    <property type="match status" value="1"/>
</dbReference>
<name>A0A511QIK1_9VIBR</name>
<dbReference type="UniPathway" id="UPA00031">
    <property type="reaction ID" value="UER00006"/>
</dbReference>
<keyword evidence="13 18" id="KW-0547">Nucleotide-binding</keyword>
<evidence type="ECO:0000256" key="18">
    <source>
        <dbReference type="HAMAP-Rule" id="MF_00079"/>
    </source>
</evidence>
<dbReference type="GO" id="GO:0005524">
    <property type="term" value="F:ATP binding"/>
    <property type="evidence" value="ECO:0007669"/>
    <property type="project" value="UniProtKB-KW"/>
</dbReference>
<dbReference type="GO" id="GO:0000105">
    <property type="term" value="P:L-histidine biosynthetic process"/>
    <property type="evidence" value="ECO:0007669"/>
    <property type="project" value="UniProtKB-UniRule"/>
</dbReference>
<reference evidence="21 22" key="1">
    <citation type="submission" date="2019-07" db="EMBL/GenBank/DDBJ databases">
        <title>Whole genome shotgun sequence of Vibrio sagamiensis NBRC 104589.</title>
        <authorList>
            <person name="Hosoyama A."/>
            <person name="Uohara A."/>
            <person name="Ohji S."/>
            <person name="Ichikawa N."/>
        </authorList>
    </citation>
    <scope>NUCLEOTIDE SEQUENCE [LARGE SCALE GENOMIC DNA]</scope>
    <source>
        <strain evidence="21 22">NBRC 104589</strain>
    </source>
</reference>
<keyword evidence="8 18" id="KW-0963">Cytoplasm</keyword>
<comment type="similarity">
    <text evidence="5 18">Belongs to the ATP phosphoribosyltransferase family. Long subfamily.</text>
</comment>
<comment type="cofactor">
    <cofactor evidence="2 18">
        <name>Mg(2+)</name>
        <dbReference type="ChEBI" id="CHEBI:18420"/>
    </cofactor>
</comment>
<evidence type="ECO:0000256" key="13">
    <source>
        <dbReference type="ARBA" id="ARBA00022741"/>
    </source>
</evidence>
<evidence type="ECO:0000259" key="19">
    <source>
        <dbReference type="Pfam" id="PF01634"/>
    </source>
</evidence>
<evidence type="ECO:0000256" key="5">
    <source>
        <dbReference type="ARBA" id="ARBA00007955"/>
    </source>
</evidence>
<keyword evidence="14 18" id="KW-0067">ATP-binding</keyword>
<dbReference type="SUPFAM" id="SSF53850">
    <property type="entry name" value="Periplasmic binding protein-like II"/>
    <property type="match status" value="1"/>
</dbReference>
<feature type="domain" description="ATP phosphoribosyltransferase catalytic" evidence="19">
    <location>
        <begin position="53"/>
        <end position="218"/>
    </location>
</feature>
<dbReference type="InterPro" id="IPR018198">
    <property type="entry name" value="ATP_PRibTrfase_CS"/>
</dbReference>
<evidence type="ECO:0000256" key="1">
    <source>
        <dbReference type="ARBA" id="ARBA00000915"/>
    </source>
</evidence>
<keyword evidence="16 18" id="KW-0368">Histidine biosynthesis</keyword>
<dbReference type="InterPro" id="IPR020621">
    <property type="entry name" value="ATP-PRT_HisG_long"/>
</dbReference>
<comment type="subcellular location">
    <subcellularLocation>
        <location evidence="3 18">Cytoplasm</location>
    </subcellularLocation>
</comment>
<dbReference type="SUPFAM" id="SSF54913">
    <property type="entry name" value="GlnB-like"/>
    <property type="match status" value="1"/>
</dbReference>
<evidence type="ECO:0000256" key="4">
    <source>
        <dbReference type="ARBA" id="ARBA00004667"/>
    </source>
</evidence>
<dbReference type="InterPro" id="IPR001348">
    <property type="entry name" value="ATP_PRibTrfase_HisG"/>
</dbReference>
<dbReference type="PANTHER" id="PTHR21403:SF8">
    <property type="entry name" value="ATP PHOSPHORIBOSYLTRANSFERASE"/>
    <property type="match status" value="1"/>
</dbReference>
<dbReference type="EMBL" id="BJXJ01000041">
    <property type="protein sequence ID" value="GEM77121.1"/>
    <property type="molecule type" value="Genomic_DNA"/>
</dbReference>
<dbReference type="InterPro" id="IPR013115">
    <property type="entry name" value="HisG_C"/>
</dbReference>
<evidence type="ECO:0000256" key="9">
    <source>
        <dbReference type="ARBA" id="ARBA00022605"/>
    </source>
</evidence>
<organism evidence="21 22">
    <name type="scientific">Vibrio sagamiensis NBRC 104589</name>
    <dbReference type="NCBI Taxonomy" id="1219064"/>
    <lineage>
        <taxon>Bacteria</taxon>
        <taxon>Pseudomonadati</taxon>
        <taxon>Pseudomonadota</taxon>
        <taxon>Gammaproteobacteria</taxon>
        <taxon>Vibrionales</taxon>
        <taxon>Vibrionaceae</taxon>
        <taxon>Vibrio</taxon>
    </lineage>
</organism>
<evidence type="ECO:0000256" key="15">
    <source>
        <dbReference type="ARBA" id="ARBA00022842"/>
    </source>
</evidence>
<dbReference type="Pfam" id="PF08029">
    <property type="entry name" value="HisG_C"/>
    <property type="match status" value="1"/>
</dbReference>
<evidence type="ECO:0000313" key="22">
    <source>
        <dbReference type="Proteomes" id="UP000321922"/>
    </source>
</evidence>
<dbReference type="GO" id="GO:0000287">
    <property type="term" value="F:magnesium ion binding"/>
    <property type="evidence" value="ECO:0007669"/>
    <property type="project" value="UniProtKB-UniRule"/>
</dbReference>
<dbReference type="GO" id="GO:0005737">
    <property type="term" value="C:cytoplasm"/>
    <property type="evidence" value="ECO:0007669"/>
    <property type="project" value="UniProtKB-SubCell"/>
</dbReference>
<accession>A0A511QIK1</accession>
<evidence type="ECO:0000256" key="17">
    <source>
        <dbReference type="ARBA" id="ARBA00024861"/>
    </source>
</evidence>
<dbReference type="Gene3D" id="3.40.190.10">
    <property type="entry name" value="Periplasmic binding protein-like II"/>
    <property type="match status" value="2"/>
</dbReference>
<dbReference type="FunFam" id="3.40.190.10:FF:000008">
    <property type="entry name" value="ATP phosphoribosyltransferase"/>
    <property type="match status" value="1"/>
</dbReference>
<comment type="activity regulation">
    <text evidence="18">Feedback inhibited by histidine.</text>
</comment>
<evidence type="ECO:0000256" key="6">
    <source>
        <dbReference type="ARBA" id="ARBA00011946"/>
    </source>
</evidence>
<keyword evidence="9 18" id="KW-0028">Amino-acid biosynthesis</keyword>
<dbReference type="HAMAP" id="MF_00079">
    <property type="entry name" value="HisG_Long"/>
    <property type="match status" value="1"/>
</dbReference>
<dbReference type="Gene3D" id="3.30.70.120">
    <property type="match status" value="1"/>
</dbReference>
<evidence type="ECO:0000256" key="10">
    <source>
        <dbReference type="ARBA" id="ARBA00022676"/>
    </source>
</evidence>
<dbReference type="GO" id="GO:0003879">
    <property type="term" value="F:ATP phosphoribosyltransferase activity"/>
    <property type="evidence" value="ECO:0007669"/>
    <property type="project" value="UniProtKB-UniRule"/>
</dbReference>
<keyword evidence="11 18" id="KW-0808">Transferase</keyword>
<evidence type="ECO:0000256" key="8">
    <source>
        <dbReference type="ARBA" id="ARBA00022490"/>
    </source>
</evidence>
<evidence type="ECO:0000256" key="7">
    <source>
        <dbReference type="ARBA" id="ARBA00020998"/>
    </source>
</evidence>
<dbReference type="NCBIfam" id="TIGR03455">
    <property type="entry name" value="HisG_C-term"/>
    <property type="match status" value="1"/>
</dbReference>
<dbReference type="Proteomes" id="UP000321922">
    <property type="component" value="Unassembled WGS sequence"/>
</dbReference>
<keyword evidence="15 18" id="KW-0460">Magnesium</keyword>
<dbReference type="RefSeq" id="WP_039981712.1">
    <property type="nucleotide sequence ID" value="NZ_BAOJ01000065.1"/>
</dbReference>
<feature type="domain" description="Histidine biosynthesis HisG C-terminal" evidence="20">
    <location>
        <begin position="222"/>
        <end position="295"/>
    </location>
</feature>
<dbReference type="AlphaFoldDB" id="A0A511QIK1"/>
<evidence type="ECO:0000256" key="14">
    <source>
        <dbReference type="ARBA" id="ARBA00022840"/>
    </source>
</evidence>
<comment type="pathway">
    <text evidence="4 18">Amino-acid biosynthesis; L-histidine biosynthesis; L-histidine from 5-phospho-alpha-D-ribose 1-diphosphate: step 1/9.</text>
</comment>
<dbReference type="PANTHER" id="PTHR21403">
    <property type="entry name" value="ATP PHOSPHORIBOSYLTRANSFERASE ATP-PRTASE"/>
    <property type="match status" value="1"/>
</dbReference>
<evidence type="ECO:0000259" key="20">
    <source>
        <dbReference type="Pfam" id="PF08029"/>
    </source>
</evidence>
<sequence>MQTQRLRIAIQKKGRLSKESQILLKKCGVKFNLLGERLVVHSENMPIDLLLVRDDDIPGLVMDGVVDLGFIGENELEEVRLDRKALGEPCDFTQLRRLDFGGCRLSIAIDKDAEYQGPQDLAGKRIATTYPQLLKAYLDQEGVPFSTCMLTGSVEVAPRAGLADAIADLVSTGATLEANGLKEVEVIFKSKATLIQRKGDFEPDKAALIEKLLTRMQGVQQAKESKYIMLHSPADKLEQIKMLLPGAEDPTVLPLSADKQRVAIHLVSTENLFWETMEQLKELGASSILVLPIEKMME</sequence>
<dbReference type="NCBIfam" id="TIGR00070">
    <property type="entry name" value="hisG"/>
    <property type="match status" value="1"/>
</dbReference>
<protein>
    <recommendedName>
        <fullName evidence="7 18">ATP phosphoribosyltransferase</fullName>
        <shortName evidence="18">ATP-PRT</shortName>
        <shortName evidence="18">ATP-PRTase</shortName>
        <ecNumber evidence="6 18">2.4.2.17</ecNumber>
    </recommendedName>
</protein>